<comment type="caution">
    <text evidence="2">The sequence shown here is derived from an EMBL/GenBank/DDBJ whole genome shotgun (WGS) entry which is preliminary data.</text>
</comment>
<evidence type="ECO:0000313" key="2">
    <source>
        <dbReference type="EMBL" id="KAH7042129.1"/>
    </source>
</evidence>
<accession>A0ABQ8G2J4</accession>
<evidence type="ECO:0008006" key="4">
    <source>
        <dbReference type="Google" id="ProtNLM"/>
    </source>
</evidence>
<dbReference type="Gene3D" id="3.50.50.60">
    <property type="entry name" value="FAD/NAD(P)-binding domain"/>
    <property type="match status" value="2"/>
</dbReference>
<dbReference type="Proteomes" id="UP000774617">
    <property type="component" value="Unassembled WGS sequence"/>
</dbReference>
<comment type="similarity">
    <text evidence="1">Belongs to the FAD-binding monooxygenase family.</text>
</comment>
<organism evidence="2 3">
    <name type="scientific">Macrophomina phaseolina</name>
    <dbReference type="NCBI Taxonomy" id="35725"/>
    <lineage>
        <taxon>Eukaryota</taxon>
        <taxon>Fungi</taxon>
        <taxon>Dikarya</taxon>
        <taxon>Ascomycota</taxon>
        <taxon>Pezizomycotina</taxon>
        <taxon>Dothideomycetes</taxon>
        <taxon>Dothideomycetes incertae sedis</taxon>
        <taxon>Botryosphaeriales</taxon>
        <taxon>Botryosphaeriaceae</taxon>
        <taxon>Macrophomina</taxon>
    </lineage>
</organism>
<dbReference type="InterPro" id="IPR051209">
    <property type="entry name" value="FAD-bind_Monooxygenase_sf"/>
</dbReference>
<evidence type="ECO:0000313" key="3">
    <source>
        <dbReference type="Proteomes" id="UP000774617"/>
    </source>
</evidence>
<dbReference type="InterPro" id="IPR036188">
    <property type="entry name" value="FAD/NAD-bd_sf"/>
</dbReference>
<protein>
    <recommendedName>
        <fullName evidence="4">L-ornithine N(5)-oxygenase</fullName>
    </recommendedName>
</protein>
<proteinExistence type="inferred from homology"/>
<dbReference type="EMBL" id="JAGTJR010000027">
    <property type="protein sequence ID" value="KAH7042129.1"/>
    <property type="molecule type" value="Genomic_DNA"/>
</dbReference>
<name>A0ABQ8G2J4_9PEZI</name>
<evidence type="ECO:0000256" key="1">
    <source>
        <dbReference type="ARBA" id="ARBA00010139"/>
    </source>
</evidence>
<gene>
    <name evidence="2" type="ORF">B0J12DRAFT_762266</name>
</gene>
<reference evidence="2 3" key="1">
    <citation type="journal article" date="2021" name="Nat. Commun.">
        <title>Genetic determinants of endophytism in the Arabidopsis root mycobiome.</title>
        <authorList>
            <person name="Mesny F."/>
            <person name="Miyauchi S."/>
            <person name="Thiergart T."/>
            <person name="Pickel B."/>
            <person name="Atanasova L."/>
            <person name="Karlsson M."/>
            <person name="Huettel B."/>
            <person name="Barry K.W."/>
            <person name="Haridas S."/>
            <person name="Chen C."/>
            <person name="Bauer D."/>
            <person name="Andreopoulos W."/>
            <person name="Pangilinan J."/>
            <person name="LaButti K."/>
            <person name="Riley R."/>
            <person name="Lipzen A."/>
            <person name="Clum A."/>
            <person name="Drula E."/>
            <person name="Henrissat B."/>
            <person name="Kohler A."/>
            <person name="Grigoriev I.V."/>
            <person name="Martin F.M."/>
            <person name="Hacquard S."/>
        </authorList>
    </citation>
    <scope>NUCLEOTIDE SEQUENCE [LARGE SCALE GENOMIC DNA]</scope>
    <source>
        <strain evidence="2 3">MPI-SDFR-AT-0080</strain>
    </source>
</reference>
<dbReference type="PANTHER" id="PTHR42877:SF5">
    <property type="entry name" value="L-ORNITHINE N(5)-MONOOXYGENASE-RELATED"/>
    <property type="match status" value="1"/>
</dbReference>
<dbReference type="SUPFAM" id="SSF51905">
    <property type="entry name" value="FAD/NAD(P)-binding domain"/>
    <property type="match status" value="2"/>
</dbReference>
<dbReference type="PANTHER" id="PTHR42877">
    <property type="entry name" value="L-ORNITHINE N(5)-MONOOXYGENASE-RELATED"/>
    <property type="match status" value="1"/>
</dbReference>
<keyword evidence="3" id="KW-1185">Reference proteome</keyword>
<sequence>MAHSQEVIIIGGGIAGIGMAMQLKRLLGHDNFTLHFYSHRFALKHNWTTMYPGRDELHKCNCDFGILPHCLLNKLCRSLVWDSQRLLWVCAFEDTLSGENIVHEEPVVVSAIGTLDRPSIPSIEGASEFEASALHSARGDKSVQMKDKNIVVLGNGASATQFILELVKAVGPKGTVVQLVKSAHWWTMRGNPKSSAWWKVLMKYVPLAARFYRVHIVWQLESVFYSFQMNNNGAQLRQKIRDATYQYIDYEAPAQYREMLRPDYEPGCKRRVNTNTYFACLHSPQMHLAKERATKLGPRHVETEAGVQYPADVIIYATGSLTQEWLFPMEVRGEGGRNIHDVWDAAGRAEAYKGTVINGFANFFVLYGPNAATGQHSVIFHSECQINYTCRLLKPVLMGSAKSIMVKPEAQKKELARVHGKLKGLVYNAGCSSWSMDPVTKKNTLIYPDPTYKY</sequence>